<feature type="region of interest" description="Disordered" evidence="2">
    <location>
        <begin position="1"/>
        <end position="43"/>
    </location>
</feature>
<evidence type="ECO:0000313" key="4">
    <source>
        <dbReference type="Proteomes" id="UP001218188"/>
    </source>
</evidence>
<evidence type="ECO:0000256" key="2">
    <source>
        <dbReference type="SAM" id="MobiDB-lite"/>
    </source>
</evidence>
<dbReference type="AlphaFoldDB" id="A0AAD6SZ13"/>
<feature type="compositionally biased region" description="Low complexity" evidence="2">
    <location>
        <begin position="22"/>
        <end position="37"/>
    </location>
</feature>
<name>A0AAD6SZ13_9AGAR</name>
<dbReference type="EMBL" id="JARJCM010000054">
    <property type="protein sequence ID" value="KAJ7034893.1"/>
    <property type="molecule type" value="Genomic_DNA"/>
</dbReference>
<reference evidence="3" key="1">
    <citation type="submission" date="2023-03" db="EMBL/GenBank/DDBJ databases">
        <title>Massive genome expansion in bonnet fungi (Mycena s.s.) driven by repeated elements and novel gene families across ecological guilds.</title>
        <authorList>
            <consortium name="Lawrence Berkeley National Laboratory"/>
            <person name="Harder C.B."/>
            <person name="Miyauchi S."/>
            <person name="Viragh M."/>
            <person name="Kuo A."/>
            <person name="Thoen E."/>
            <person name="Andreopoulos B."/>
            <person name="Lu D."/>
            <person name="Skrede I."/>
            <person name="Drula E."/>
            <person name="Henrissat B."/>
            <person name="Morin E."/>
            <person name="Kohler A."/>
            <person name="Barry K."/>
            <person name="LaButti K."/>
            <person name="Morin E."/>
            <person name="Salamov A."/>
            <person name="Lipzen A."/>
            <person name="Mereny Z."/>
            <person name="Hegedus B."/>
            <person name="Baldrian P."/>
            <person name="Stursova M."/>
            <person name="Weitz H."/>
            <person name="Taylor A."/>
            <person name="Grigoriev I.V."/>
            <person name="Nagy L.G."/>
            <person name="Martin F."/>
            <person name="Kauserud H."/>
        </authorList>
    </citation>
    <scope>NUCLEOTIDE SEQUENCE</scope>
    <source>
        <strain evidence="3">CBHHK200</strain>
    </source>
</reference>
<accession>A0AAD6SZ13</accession>
<organism evidence="3 4">
    <name type="scientific">Mycena alexandri</name>
    <dbReference type="NCBI Taxonomy" id="1745969"/>
    <lineage>
        <taxon>Eukaryota</taxon>
        <taxon>Fungi</taxon>
        <taxon>Dikarya</taxon>
        <taxon>Basidiomycota</taxon>
        <taxon>Agaricomycotina</taxon>
        <taxon>Agaricomycetes</taxon>
        <taxon>Agaricomycetidae</taxon>
        <taxon>Agaricales</taxon>
        <taxon>Marasmiineae</taxon>
        <taxon>Mycenaceae</taxon>
        <taxon>Mycena</taxon>
    </lineage>
</organism>
<comment type="caution">
    <text evidence="3">The sequence shown here is derived from an EMBL/GenBank/DDBJ whole genome shotgun (WGS) entry which is preliminary data.</text>
</comment>
<gene>
    <name evidence="3" type="ORF">C8F04DRAFT_1259568</name>
</gene>
<proteinExistence type="predicted"/>
<evidence type="ECO:0000313" key="3">
    <source>
        <dbReference type="EMBL" id="KAJ7034893.1"/>
    </source>
</evidence>
<sequence>MSMEDPPGSARGKTPGPAGPNTAKTARTTRATPDAAAQLHAGKTRTQLYNESDLYWAAFTLDDARNHLAAKGFLLKNEGTAAVPTLNILSLALLRVAAFSTNAVVSDACRAVAFILERRKVESQLEALSADVKRLVEREEGGNMGGTEDARAAAVSLTNTVHEQRAEIEKMTERLEGSIESLVGRLEAVEEASTEKETGAARTLAAPTSFAAVVAAPPPIHAAAIANTAARTRQILIEQAPGTGEWMTGLSPKDVVEKARIALELIGRGGTQIPTYVKFLGAITQ</sequence>
<feature type="coiled-coil region" evidence="1">
    <location>
        <begin position="118"/>
        <end position="174"/>
    </location>
</feature>
<protein>
    <submittedName>
        <fullName evidence="3">Uncharacterized protein</fullName>
    </submittedName>
</protein>
<keyword evidence="4" id="KW-1185">Reference proteome</keyword>
<evidence type="ECO:0000256" key="1">
    <source>
        <dbReference type="SAM" id="Coils"/>
    </source>
</evidence>
<dbReference type="Proteomes" id="UP001218188">
    <property type="component" value="Unassembled WGS sequence"/>
</dbReference>
<keyword evidence="1" id="KW-0175">Coiled coil</keyword>